<reference evidence="4 5" key="1">
    <citation type="submission" date="2023-08" db="EMBL/GenBank/DDBJ databases">
        <title>Arthrobacter horti sp. nov., isolated from forest soil.</title>
        <authorList>
            <person name="Park M."/>
        </authorList>
    </citation>
    <scope>NUCLEOTIDE SEQUENCE [LARGE SCALE GENOMIC DNA]</scope>
    <source>
        <strain evidence="4 5">YJM1</strain>
    </source>
</reference>
<dbReference type="InterPro" id="IPR003029">
    <property type="entry name" value="S1_domain"/>
</dbReference>
<dbReference type="EMBL" id="JAVALS010000011">
    <property type="protein sequence ID" value="MDP5228123.1"/>
    <property type="molecule type" value="Genomic_DNA"/>
</dbReference>
<feature type="region of interest" description="Disordered" evidence="2">
    <location>
        <begin position="444"/>
        <end position="468"/>
    </location>
</feature>
<evidence type="ECO:0000259" key="3">
    <source>
        <dbReference type="PROSITE" id="PS50126"/>
    </source>
</evidence>
<keyword evidence="1" id="KW-0175">Coiled coil</keyword>
<accession>A0ABT9IRC9</accession>
<evidence type="ECO:0000256" key="1">
    <source>
        <dbReference type="SAM" id="Coils"/>
    </source>
</evidence>
<name>A0ABT9IRC9_9MICC</name>
<proteinExistence type="predicted"/>
<feature type="region of interest" description="Disordered" evidence="2">
    <location>
        <begin position="92"/>
        <end position="139"/>
    </location>
</feature>
<evidence type="ECO:0000256" key="2">
    <source>
        <dbReference type="SAM" id="MobiDB-lite"/>
    </source>
</evidence>
<protein>
    <recommendedName>
        <fullName evidence="3">S1 motif domain-containing protein</fullName>
    </recommendedName>
</protein>
<dbReference type="Proteomes" id="UP001232725">
    <property type="component" value="Unassembled WGS sequence"/>
</dbReference>
<organism evidence="4 5">
    <name type="scientific">Arthrobacter horti</name>
    <dbReference type="NCBI Taxonomy" id="3068273"/>
    <lineage>
        <taxon>Bacteria</taxon>
        <taxon>Bacillati</taxon>
        <taxon>Actinomycetota</taxon>
        <taxon>Actinomycetes</taxon>
        <taxon>Micrococcales</taxon>
        <taxon>Micrococcaceae</taxon>
        <taxon>Arthrobacter</taxon>
    </lineage>
</organism>
<dbReference type="PROSITE" id="PS50126">
    <property type="entry name" value="S1"/>
    <property type="match status" value="1"/>
</dbReference>
<feature type="region of interest" description="Disordered" evidence="2">
    <location>
        <begin position="637"/>
        <end position="659"/>
    </location>
</feature>
<comment type="caution">
    <text evidence="4">The sequence shown here is derived from an EMBL/GenBank/DDBJ whole genome shotgun (WGS) entry which is preliminary data.</text>
</comment>
<keyword evidence="5" id="KW-1185">Reference proteome</keyword>
<feature type="coiled-coil region" evidence="1">
    <location>
        <begin position="470"/>
        <end position="549"/>
    </location>
</feature>
<feature type="domain" description="S1 motif" evidence="3">
    <location>
        <begin position="348"/>
        <end position="402"/>
    </location>
</feature>
<sequence>MKIVPGQSYEIPSTHLTWEVITPWANETFTVEGDAFSDYDHASLGEIALSGPGGEFLARLMLSELIYEDLQVRSPPETLSVPVHYSVPKAEIRPAGMGGTMPPRKRHRSRTEQPAQAGPPTSGAEASGTGETPEPPALTPDELAALLYDPARSTPVVVVSLVSDPGGENIDVARLRNELQDVAPVHTLINGPQTYAFMDLMPEDLNIFGKAARAYPVGTAWMSRRDLSPLHLVKDTDAQTAAARVLKDAQGMAESTEWHSESPAPTAPTPVMRPGSVIGFPTEDQAWVTFDDGDKALIDRDPGLPPVPLSWLLNQGQAVAGLHDQARMRLHVPLRTARLVLPELYPAGSVALALVTAVSAHDATLALLPGTDIRVPVDAISSNELDSPEDLLSVGEVVAARVGYHSGALTLSLLDVDDDEPIRMAPALLQGGTPWLQKDRHLYSEEPPQHPEAPPQPPASSEAVAPSKTLHQVQLALATAKAEISRLNDDVARLAAGDARMAQELAENRRLAAEADRLARDLHDAQDRTRTLQEDLSRARQDLRTLKTKHRNTVSGPGRLEPEWFADPSDWFRMELDLAWAERVGAAEKAEFPLREYRFGPRFVESLLAQPVQKRGKLFRALVDLIANRQDALRTRGIHELRSSDGGDSPPRTRQGDNGTETCFRMYAEENAPAALRIHYWKGESQRIELSRVVIHDDYEP</sequence>
<dbReference type="RefSeq" id="WP_305997172.1">
    <property type="nucleotide sequence ID" value="NZ_JAVALS010000011.1"/>
</dbReference>
<gene>
    <name evidence="4" type="ORF">Q9R02_13240</name>
</gene>
<evidence type="ECO:0000313" key="4">
    <source>
        <dbReference type="EMBL" id="MDP5228123.1"/>
    </source>
</evidence>
<evidence type="ECO:0000313" key="5">
    <source>
        <dbReference type="Proteomes" id="UP001232725"/>
    </source>
</evidence>